<organism evidence="3 4">
    <name type="scientific">Streptomyces syringium</name>
    <dbReference type="NCBI Taxonomy" id="76729"/>
    <lineage>
        <taxon>Bacteria</taxon>
        <taxon>Bacillati</taxon>
        <taxon>Actinomycetota</taxon>
        <taxon>Actinomycetes</taxon>
        <taxon>Kitasatosporales</taxon>
        <taxon>Streptomycetaceae</taxon>
        <taxon>Streptomyces</taxon>
    </lineage>
</organism>
<dbReference type="Proteomes" id="UP001519291">
    <property type="component" value="Unassembled WGS sequence"/>
</dbReference>
<evidence type="ECO:0008006" key="5">
    <source>
        <dbReference type="Google" id="ProtNLM"/>
    </source>
</evidence>
<evidence type="ECO:0000313" key="4">
    <source>
        <dbReference type="Proteomes" id="UP001519291"/>
    </source>
</evidence>
<gene>
    <name evidence="3" type="ORF">JO379_000538</name>
</gene>
<reference evidence="3 4" key="1">
    <citation type="submission" date="2021-03" db="EMBL/GenBank/DDBJ databases">
        <title>Sequencing the genomes of 1000 actinobacteria strains.</title>
        <authorList>
            <person name="Klenk H.-P."/>
        </authorList>
    </citation>
    <scope>NUCLEOTIDE SEQUENCE [LARGE SCALE GENOMIC DNA]</scope>
    <source>
        <strain evidence="3 4">DSM 41480</strain>
    </source>
</reference>
<sequence length="246" mass="26816">MRLLHAVCVALTALVMAGCATPPAEPRRPGISASEQARDDLIKSVQRALVTRCLAERGLTLPTARTTKARDAGGHDRRIQDALFGTGRRELSLTLATGYTITAHTDGCQAAAQRVLYGDQRSWFRAQATVDNLRAEAGARMAADPRFRAALARWNRCVTPPGAARPERPDPAVTARCDRESGLADVRARLEPARLAEVRALRREQLTTYARLRTRALHRAVELATAQPAPHSDADPRTPTEGHDHS</sequence>
<evidence type="ECO:0000256" key="1">
    <source>
        <dbReference type="SAM" id="MobiDB-lite"/>
    </source>
</evidence>
<accession>A0ABS4XX40</accession>
<proteinExistence type="predicted"/>
<dbReference type="GeneID" id="91567418"/>
<evidence type="ECO:0000256" key="2">
    <source>
        <dbReference type="SAM" id="SignalP"/>
    </source>
</evidence>
<feature type="chain" id="PRO_5045599661" description="Lipoprotein" evidence="2">
    <location>
        <begin position="18"/>
        <end position="246"/>
    </location>
</feature>
<keyword evidence="2" id="KW-0732">Signal</keyword>
<feature type="compositionally biased region" description="Basic and acidic residues" evidence="1">
    <location>
        <begin position="232"/>
        <end position="246"/>
    </location>
</feature>
<protein>
    <recommendedName>
        <fullName evidence="5">Lipoprotein</fullName>
    </recommendedName>
</protein>
<dbReference type="EMBL" id="JAGIOH010000001">
    <property type="protein sequence ID" value="MBP2401069.1"/>
    <property type="molecule type" value="Genomic_DNA"/>
</dbReference>
<keyword evidence="4" id="KW-1185">Reference proteome</keyword>
<evidence type="ECO:0000313" key="3">
    <source>
        <dbReference type="EMBL" id="MBP2401069.1"/>
    </source>
</evidence>
<feature type="signal peptide" evidence="2">
    <location>
        <begin position="1"/>
        <end position="17"/>
    </location>
</feature>
<name>A0ABS4XX40_9ACTN</name>
<dbReference type="RefSeq" id="WP_307841872.1">
    <property type="nucleotide sequence ID" value="NZ_JAGIOH010000001.1"/>
</dbReference>
<feature type="region of interest" description="Disordered" evidence="1">
    <location>
        <begin position="223"/>
        <end position="246"/>
    </location>
</feature>
<comment type="caution">
    <text evidence="3">The sequence shown here is derived from an EMBL/GenBank/DDBJ whole genome shotgun (WGS) entry which is preliminary data.</text>
</comment>
<dbReference type="PROSITE" id="PS51257">
    <property type="entry name" value="PROKAR_LIPOPROTEIN"/>
    <property type="match status" value="1"/>
</dbReference>